<feature type="region of interest" description="Disordered" evidence="1">
    <location>
        <begin position="118"/>
        <end position="170"/>
    </location>
</feature>
<proteinExistence type="predicted"/>
<feature type="region of interest" description="Disordered" evidence="1">
    <location>
        <begin position="234"/>
        <end position="254"/>
    </location>
</feature>
<evidence type="ECO:0000313" key="2">
    <source>
        <dbReference type="EMBL" id="GKV36303.1"/>
    </source>
</evidence>
<dbReference type="EMBL" id="BPVZ01000115">
    <property type="protein sequence ID" value="GKV36303.1"/>
    <property type="molecule type" value="Genomic_DNA"/>
</dbReference>
<gene>
    <name evidence="2" type="ORF">SLEP1_g44450</name>
</gene>
<feature type="compositionally biased region" description="Basic and acidic residues" evidence="1">
    <location>
        <begin position="118"/>
        <end position="146"/>
    </location>
</feature>
<evidence type="ECO:0000256" key="1">
    <source>
        <dbReference type="SAM" id="MobiDB-lite"/>
    </source>
</evidence>
<dbReference type="Proteomes" id="UP001054252">
    <property type="component" value="Unassembled WGS sequence"/>
</dbReference>
<name>A0AAV5LH86_9ROSI</name>
<keyword evidence="3" id="KW-1185">Reference proteome</keyword>
<protein>
    <submittedName>
        <fullName evidence="2">Uncharacterized protein</fullName>
    </submittedName>
</protein>
<accession>A0AAV5LH86</accession>
<evidence type="ECO:0000313" key="3">
    <source>
        <dbReference type="Proteomes" id="UP001054252"/>
    </source>
</evidence>
<dbReference type="AlphaFoldDB" id="A0AAV5LH86"/>
<feature type="compositionally biased region" description="Basic and acidic residues" evidence="1">
    <location>
        <begin position="154"/>
        <end position="166"/>
    </location>
</feature>
<sequence length="270" mass="30014">MSTEIIDIDLEGDSDGSGNEGDWGIEKHVLFIHIGGRLIQQDNGLKYVDGECWDWHVDIDKLTVRELFQKISITRYDPDMGVDGEFRVEESQKESVVEDYYEPGQDFTAKGVWLEKEDEAGVEKEDEAGIEKERAGASKSDNVADDHNDDLDGDKEAEGDEGHYDPVMDIPELTDNEDEEAMEAKKKVKSFCYNFQEHNAGPSSYHDGAGPSTLLAAIHDDGDEMQSDAEYSCISTDEDDGSNADHASRGRATHAVYEEVEDALPDIRLG</sequence>
<organism evidence="2 3">
    <name type="scientific">Rubroshorea leprosula</name>
    <dbReference type="NCBI Taxonomy" id="152421"/>
    <lineage>
        <taxon>Eukaryota</taxon>
        <taxon>Viridiplantae</taxon>
        <taxon>Streptophyta</taxon>
        <taxon>Embryophyta</taxon>
        <taxon>Tracheophyta</taxon>
        <taxon>Spermatophyta</taxon>
        <taxon>Magnoliopsida</taxon>
        <taxon>eudicotyledons</taxon>
        <taxon>Gunneridae</taxon>
        <taxon>Pentapetalae</taxon>
        <taxon>rosids</taxon>
        <taxon>malvids</taxon>
        <taxon>Malvales</taxon>
        <taxon>Dipterocarpaceae</taxon>
        <taxon>Rubroshorea</taxon>
    </lineage>
</organism>
<comment type="caution">
    <text evidence="2">The sequence shown here is derived from an EMBL/GenBank/DDBJ whole genome shotgun (WGS) entry which is preliminary data.</text>
</comment>
<reference evidence="2 3" key="1">
    <citation type="journal article" date="2021" name="Commun. Biol.">
        <title>The genome of Shorea leprosula (Dipterocarpaceae) highlights the ecological relevance of drought in aseasonal tropical rainforests.</title>
        <authorList>
            <person name="Ng K.K.S."/>
            <person name="Kobayashi M.J."/>
            <person name="Fawcett J.A."/>
            <person name="Hatakeyama M."/>
            <person name="Paape T."/>
            <person name="Ng C.H."/>
            <person name="Ang C.C."/>
            <person name="Tnah L.H."/>
            <person name="Lee C.T."/>
            <person name="Nishiyama T."/>
            <person name="Sese J."/>
            <person name="O'Brien M.J."/>
            <person name="Copetti D."/>
            <person name="Mohd Noor M.I."/>
            <person name="Ong R.C."/>
            <person name="Putra M."/>
            <person name="Sireger I.Z."/>
            <person name="Indrioko S."/>
            <person name="Kosugi Y."/>
            <person name="Izuno A."/>
            <person name="Isagi Y."/>
            <person name="Lee S.L."/>
            <person name="Shimizu K.K."/>
        </authorList>
    </citation>
    <scope>NUCLEOTIDE SEQUENCE [LARGE SCALE GENOMIC DNA]</scope>
    <source>
        <strain evidence="2">214</strain>
    </source>
</reference>